<organism evidence="3 4">
    <name type="scientific">Streptantibioticus rubrisoli</name>
    <dbReference type="NCBI Taxonomy" id="1387313"/>
    <lineage>
        <taxon>Bacteria</taxon>
        <taxon>Bacillati</taxon>
        <taxon>Actinomycetota</taxon>
        <taxon>Actinomycetes</taxon>
        <taxon>Kitasatosporales</taxon>
        <taxon>Streptomycetaceae</taxon>
        <taxon>Streptantibioticus</taxon>
    </lineage>
</organism>
<dbReference type="Gene3D" id="2.60.40.420">
    <property type="entry name" value="Cupredoxins - blue copper proteins"/>
    <property type="match status" value="1"/>
</dbReference>
<dbReference type="InterPro" id="IPR008972">
    <property type="entry name" value="Cupredoxin"/>
</dbReference>
<protein>
    <submittedName>
        <fullName evidence="3">Multicopper oxidase domain-containing protein</fullName>
    </submittedName>
</protein>
<dbReference type="InterPro" id="IPR002355">
    <property type="entry name" value="Cu_oxidase_Cu_BS"/>
</dbReference>
<evidence type="ECO:0000313" key="4">
    <source>
        <dbReference type="Proteomes" id="UP001206206"/>
    </source>
</evidence>
<evidence type="ECO:0000313" key="3">
    <source>
        <dbReference type="EMBL" id="MCQ4043826.1"/>
    </source>
</evidence>
<dbReference type="CDD" id="cd13900">
    <property type="entry name" value="CuRO_3_Tth-MCO_like"/>
    <property type="match status" value="1"/>
</dbReference>
<dbReference type="PROSITE" id="PS00080">
    <property type="entry name" value="MULTICOPPER_OXIDASE2"/>
    <property type="match status" value="1"/>
</dbReference>
<reference evidence="3 4" key="1">
    <citation type="submission" date="2022-06" db="EMBL/GenBank/DDBJ databases">
        <title>Draft genome sequence of type strain Streptomyces rubrisoli DSM 42083.</title>
        <authorList>
            <person name="Duangmal K."/>
            <person name="Klaysubun C."/>
        </authorList>
    </citation>
    <scope>NUCLEOTIDE SEQUENCE [LARGE SCALE GENOMIC DNA]</scope>
    <source>
        <strain evidence="3 4">DSM 42083</strain>
    </source>
</reference>
<accession>A0ABT1PEM4</accession>
<feature type="domain" description="Plastocyanin-like" evidence="2">
    <location>
        <begin position="49"/>
        <end position="159"/>
    </location>
</feature>
<proteinExistence type="predicted"/>
<dbReference type="Proteomes" id="UP001206206">
    <property type="component" value="Unassembled WGS sequence"/>
</dbReference>
<dbReference type="InterPro" id="IPR011706">
    <property type="entry name" value="Cu-oxidase_C"/>
</dbReference>
<name>A0ABT1PEM4_9ACTN</name>
<evidence type="ECO:0000259" key="2">
    <source>
        <dbReference type="Pfam" id="PF07731"/>
    </source>
</evidence>
<gene>
    <name evidence="3" type="ORF">NON19_17810</name>
</gene>
<dbReference type="Pfam" id="PF07731">
    <property type="entry name" value="Cu-oxidase_2"/>
    <property type="match status" value="1"/>
</dbReference>
<comment type="caution">
    <text evidence="3">The sequence shown here is derived from an EMBL/GenBank/DDBJ whole genome shotgun (WGS) entry which is preliminary data.</text>
</comment>
<keyword evidence="1" id="KW-0479">Metal-binding</keyword>
<dbReference type="SUPFAM" id="SSF49503">
    <property type="entry name" value="Cupredoxins"/>
    <property type="match status" value="1"/>
</dbReference>
<sequence>MAGGESGVVVDGLSTYLPTSLRHITEHVIALKGHARITARHTVVYTENAAGTEFYINGKQFDPNRVDFTSHLNTVEEWTVRNDTDEEHSFHLHTNHLRVMSINGAPAPRGHAWYETFNIPVRGSAVIRTRFTDFVGKTVLHCHLLNHEDKGMMAVLNIVPSHQPITARHGGT</sequence>
<dbReference type="EMBL" id="JANFNH010000020">
    <property type="protein sequence ID" value="MCQ4043826.1"/>
    <property type="molecule type" value="Genomic_DNA"/>
</dbReference>
<evidence type="ECO:0000256" key="1">
    <source>
        <dbReference type="ARBA" id="ARBA00022723"/>
    </source>
</evidence>
<dbReference type="RefSeq" id="WP_255929254.1">
    <property type="nucleotide sequence ID" value="NZ_JANFNH010000020.1"/>
</dbReference>
<keyword evidence="4" id="KW-1185">Reference proteome</keyword>